<keyword evidence="1 4" id="KW-0808">Transferase</keyword>
<dbReference type="InterPro" id="IPR028098">
    <property type="entry name" value="Glyco_trans_4-like_N"/>
</dbReference>
<evidence type="ECO:0000313" key="4">
    <source>
        <dbReference type="EMBL" id="QKG80868.1"/>
    </source>
</evidence>
<sequence>MKIAVNTRLLLNGKLEGIGWFTYEVFKRIALNHPEHEFYFIFDRPYSELFIFSENVKPIVLPPPTRHPVLWYYWFEYALPNALKKIDADVFLSPDGYLSLSVDLPQVAVIHDINFFHYPKGLPFVKSRYLNHFFPRYAQKACRIVTVSNYSKHDIAKNYNIDLEKIDVAYNGASEQFKPLDDEEKQAARQRYSSGLPYFLFVGALNPRKNVARLIQAFDIFKQTTGLQEKLLLVGEPMFMTSDIKKAYLQSQFKADILFLGRKDVAELSQITGAAKAIVYPSIFEGFGIPLLEAMKCGVPVASSNTTAMPEVAGDAALYFNPMSVDEMAEAMQILSRDNNLCSKLSAAALERQKMFSWDVTADTVFKSIEKCLSQC</sequence>
<evidence type="ECO:0000313" key="5">
    <source>
        <dbReference type="Proteomes" id="UP000500961"/>
    </source>
</evidence>
<dbReference type="RefSeq" id="WP_173076042.1">
    <property type="nucleotide sequence ID" value="NZ_CP041345.1"/>
</dbReference>
<dbReference type="PANTHER" id="PTHR46401:SF2">
    <property type="entry name" value="GLYCOSYLTRANSFERASE WBBK-RELATED"/>
    <property type="match status" value="1"/>
</dbReference>
<dbReference type="PANTHER" id="PTHR46401">
    <property type="entry name" value="GLYCOSYLTRANSFERASE WBBK-RELATED"/>
    <property type="match status" value="1"/>
</dbReference>
<feature type="domain" description="Glycosyltransferase subfamily 4-like N-terminal" evidence="3">
    <location>
        <begin position="36"/>
        <end position="173"/>
    </location>
</feature>
<protein>
    <submittedName>
        <fullName evidence="4">Glycosyltransferase family 4 protein</fullName>
    </submittedName>
</protein>
<evidence type="ECO:0000259" key="3">
    <source>
        <dbReference type="Pfam" id="PF13439"/>
    </source>
</evidence>
<proteinExistence type="predicted"/>
<evidence type="ECO:0000256" key="1">
    <source>
        <dbReference type="ARBA" id="ARBA00022679"/>
    </source>
</evidence>
<name>A0A7D3XWM8_9BACT</name>
<keyword evidence="5" id="KW-1185">Reference proteome</keyword>
<dbReference type="Proteomes" id="UP000500961">
    <property type="component" value="Chromosome"/>
</dbReference>
<dbReference type="CDD" id="cd03809">
    <property type="entry name" value="GT4_MtfB-like"/>
    <property type="match status" value="1"/>
</dbReference>
<reference evidence="4 5" key="1">
    <citation type="submission" date="2019-07" db="EMBL/GenBank/DDBJ databases">
        <title>Thalassofilum flectens gen. nov., sp. nov., a novel moderate thermophilic anaerobe from a shallow sea hot spring in Kunashir Island (Russia), representing a new family in the order Bacteroidales, and proposal of Thalassofilacea fam. nov.</title>
        <authorList>
            <person name="Kochetkova T.V."/>
            <person name="Podosokorskaya O.A."/>
            <person name="Novikov A."/>
            <person name="Elcheninov A.G."/>
            <person name="Toshchakov S.V."/>
            <person name="Kublanov I.V."/>
        </authorList>
    </citation>
    <scope>NUCLEOTIDE SEQUENCE [LARGE SCALE GENOMIC DNA]</scope>
    <source>
        <strain evidence="4 5">38-H</strain>
    </source>
</reference>
<gene>
    <name evidence="4" type="ORF">FHG85_11530</name>
</gene>
<dbReference type="Gene3D" id="3.40.50.2000">
    <property type="entry name" value="Glycogen Phosphorylase B"/>
    <property type="match status" value="2"/>
</dbReference>
<dbReference type="KEGG" id="ttz:FHG85_11530"/>
<dbReference type="AlphaFoldDB" id="A0A7D3XWM8"/>
<dbReference type="Pfam" id="PF13439">
    <property type="entry name" value="Glyco_transf_4"/>
    <property type="match status" value="1"/>
</dbReference>
<dbReference type="Pfam" id="PF00534">
    <property type="entry name" value="Glycos_transf_1"/>
    <property type="match status" value="1"/>
</dbReference>
<feature type="domain" description="Glycosyl transferase family 1" evidence="2">
    <location>
        <begin position="184"/>
        <end position="350"/>
    </location>
</feature>
<dbReference type="GO" id="GO:0016757">
    <property type="term" value="F:glycosyltransferase activity"/>
    <property type="evidence" value="ECO:0007669"/>
    <property type="project" value="InterPro"/>
</dbReference>
<dbReference type="SUPFAM" id="SSF53756">
    <property type="entry name" value="UDP-Glycosyltransferase/glycogen phosphorylase"/>
    <property type="match status" value="1"/>
</dbReference>
<dbReference type="InterPro" id="IPR001296">
    <property type="entry name" value="Glyco_trans_1"/>
</dbReference>
<evidence type="ECO:0000259" key="2">
    <source>
        <dbReference type="Pfam" id="PF00534"/>
    </source>
</evidence>
<dbReference type="EMBL" id="CP041345">
    <property type="protein sequence ID" value="QKG80868.1"/>
    <property type="molecule type" value="Genomic_DNA"/>
</dbReference>
<organism evidence="4 5">
    <name type="scientific">Tenuifilum thalassicum</name>
    <dbReference type="NCBI Taxonomy" id="2590900"/>
    <lineage>
        <taxon>Bacteria</taxon>
        <taxon>Pseudomonadati</taxon>
        <taxon>Bacteroidota</taxon>
        <taxon>Bacteroidia</taxon>
        <taxon>Bacteroidales</taxon>
        <taxon>Tenuifilaceae</taxon>
        <taxon>Tenuifilum</taxon>
    </lineage>
</organism>
<accession>A0A7D3XWM8</accession>